<gene>
    <name evidence="2" type="ORF">MsAc7_05990</name>
</gene>
<sequence>MPQVNLSLIYKLTFSILTVLFSVPISNSKVVSSIAAKRYSNHSRQKSYFNLSSLKNNYVKTFALSLVMAFFMVFTLYGLYGMLVTRNIPIPIAVILLIFAVLFVIGYEFFDSRLANKKSALGIGFIFSLFLTIVLTALINFCLMAYHGDVTGIGWEKFIIVFAVCLIISVLLLKYAENY</sequence>
<feature type="transmembrane region" description="Helical" evidence="1">
    <location>
        <begin position="88"/>
        <end position="110"/>
    </location>
</feature>
<dbReference type="EMBL" id="CP131060">
    <property type="protein sequence ID" value="WNY25060.1"/>
    <property type="molecule type" value="Genomic_DNA"/>
</dbReference>
<dbReference type="AlphaFoldDB" id="A0AA96V373"/>
<feature type="transmembrane region" description="Helical" evidence="1">
    <location>
        <begin position="57"/>
        <end position="82"/>
    </location>
</feature>
<evidence type="ECO:0000313" key="3">
    <source>
        <dbReference type="Proteomes" id="UP001303587"/>
    </source>
</evidence>
<organism evidence="2 3">
    <name type="scientific">Methanolapillus millepedarum</name>
    <dbReference type="NCBI Taxonomy" id="3028296"/>
    <lineage>
        <taxon>Archaea</taxon>
        <taxon>Methanobacteriati</taxon>
        <taxon>Methanobacteriota</taxon>
        <taxon>Stenosarchaea group</taxon>
        <taxon>Methanomicrobia</taxon>
        <taxon>Methanosarcinales</taxon>
        <taxon>Methanosarcinaceae</taxon>
        <taxon>Methanolapillus</taxon>
    </lineage>
</organism>
<keyword evidence="1" id="KW-1133">Transmembrane helix</keyword>
<keyword evidence="3" id="KW-1185">Reference proteome</keyword>
<accession>A0AA96V373</accession>
<reference evidence="2 3" key="1">
    <citation type="submission" date="2023-07" db="EMBL/GenBank/DDBJ databases">
        <title>Closed genoem sequence of Methanosarcinaceae archaeon Ac7.</title>
        <authorList>
            <person name="Poehlein A."/>
            <person name="Protasov E."/>
            <person name="Platt K."/>
            <person name="Reeh H."/>
            <person name="Daniel R."/>
            <person name="Brune A."/>
        </authorList>
    </citation>
    <scope>NUCLEOTIDE SEQUENCE [LARGE SCALE GENOMIC DNA]</scope>
    <source>
        <strain evidence="2 3">Ac7</strain>
    </source>
</reference>
<evidence type="ECO:0000313" key="2">
    <source>
        <dbReference type="EMBL" id="WNY25060.1"/>
    </source>
</evidence>
<proteinExistence type="predicted"/>
<dbReference type="Proteomes" id="UP001303587">
    <property type="component" value="Chromosome"/>
</dbReference>
<feature type="transmembrane region" description="Helical" evidence="1">
    <location>
        <begin position="12"/>
        <end position="36"/>
    </location>
</feature>
<name>A0AA96V373_9EURY</name>
<feature type="transmembrane region" description="Helical" evidence="1">
    <location>
        <begin position="158"/>
        <end position="176"/>
    </location>
</feature>
<feature type="transmembrane region" description="Helical" evidence="1">
    <location>
        <begin position="122"/>
        <end position="146"/>
    </location>
</feature>
<keyword evidence="1" id="KW-0472">Membrane</keyword>
<evidence type="ECO:0000256" key="1">
    <source>
        <dbReference type="SAM" id="Phobius"/>
    </source>
</evidence>
<protein>
    <submittedName>
        <fullName evidence="2">Uncharacterized protein</fullName>
    </submittedName>
</protein>
<keyword evidence="1" id="KW-0812">Transmembrane</keyword>